<evidence type="ECO:0000313" key="8">
    <source>
        <dbReference type="EMBL" id="MDT2834468.1"/>
    </source>
</evidence>
<reference evidence="8" key="1">
    <citation type="submission" date="2023-03" db="EMBL/GenBank/DDBJ databases">
        <authorList>
            <person name="Shen W."/>
            <person name="Cai J."/>
        </authorList>
    </citation>
    <scope>NUCLEOTIDE SEQUENCE</scope>
    <source>
        <strain evidence="8">P96-3</strain>
    </source>
</reference>
<evidence type="ECO:0000256" key="5">
    <source>
        <dbReference type="ARBA" id="ARBA00022989"/>
    </source>
</evidence>
<keyword evidence="6 7" id="KW-0472">Membrane</keyword>
<dbReference type="PANTHER" id="PTHR30589">
    <property type="entry name" value="PROLIPOPROTEIN DIACYLGLYCERYL TRANSFERASE"/>
    <property type="match status" value="1"/>
</dbReference>
<evidence type="ECO:0000256" key="6">
    <source>
        <dbReference type="ARBA" id="ARBA00023136"/>
    </source>
</evidence>
<keyword evidence="4 7" id="KW-0812">Transmembrane</keyword>
<dbReference type="EMBL" id="JARQBZ010000019">
    <property type="protein sequence ID" value="MDT2834468.1"/>
    <property type="molecule type" value="Genomic_DNA"/>
</dbReference>
<comment type="pathway">
    <text evidence="7">Protein modification; lipoprotein biosynthesis (diacylglyceryl transfer).</text>
</comment>
<comment type="caution">
    <text evidence="8">The sequence shown here is derived from an EMBL/GenBank/DDBJ whole genome shotgun (WGS) entry which is preliminary data.</text>
</comment>
<comment type="similarity">
    <text evidence="1 7">Belongs to the Lgt family.</text>
</comment>
<sequence length="276" mass="31633">MNLLTVNPTAFKLFGIEIQWYAIIIVSAIILVSWLASREAVRVGLREDDVVDLMLWALPIAIVGARLYYVIFEWEYYMQNPSEILAIRNGGLAIYGGLIAGGLVVYFFTRHRFISTWKFLDVAAPSVILAQGIGRWGNFMNQEAFGKVVSLEFLESLHLPSFIIENMYIDGKYRQPTFLYESVWNVLGFILLIILRRRPNFLKEGELALIYVAWYSFGRFFIEGMRTDSLMIGDVLRVSQLLSALLFIGAIGLMIFRRKQADIPFYDRTKGNTKKA</sequence>
<evidence type="ECO:0000256" key="4">
    <source>
        <dbReference type="ARBA" id="ARBA00022692"/>
    </source>
</evidence>
<dbReference type="NCBIfam" id="TIGR00544">
    <property type="entry name" value="lgt"/>
    <property type="match status" value="1"/>
</dbReference>
<dbReference type="GO" id="GO:0008961">
    <property type="term" value="F:phosphatidylglycerol-prolipoprotein diacylglyceryl transferase activity"/>
    <property type="evidence" value="ECO:0007669"/>
    <property type="project" value="UniProtKB-UniRule"/>
</dbReference>
<dbReference type="EC" id="2.5.1.145" evidence="7"/>
<gene>
    <name evidence="7 8" type="primary">lgt</name>
    <name evidence="8" type="ORF">P7H70_10520</name>
</gene>
<feature type="binding site" evidence="7">
    <location>
        <position position="135"/>
    </location>
    <ligand>
        <name>a 1,2-diacyl-sn-glycero-3-phospho-(1'-sn-glycerol)</name>
        <dbReference type="ChEBI" id="CHEBI:64716"/>
    </ligand>
</feature>
<keyword evidence="5 7" id="KW-1133">Transmembrane helix</keyword>
<evidence type="ECO:0000256" key="3">
    <source>
        <dbReference type="ARBA" id="ARBA00022679"/>
    </source>
</evidence>
<dbReference type="GO" id="GO:0042158">
    <property type="term" value="P:lipoprotein biosynthetic process"/>
    <property type="evidence" value="ECO:0007669"/>
    <property type="project" value="UniProtKB-UniRule"/>
</dbReference>
<feature type="transmembrane region" description="Helical" evidence="7">
    <location>
        <begin position="238"/>
        <end position="256"/>
    </location>
</feature>
<dbReference type="PANTHER" id="PTHR30589:SF0">
    <property type="entry name" value="PHOSPHATIDYLGLYCEROL--PROLIPOPROTEIN DIACYLGLYCERYL TRANSFERASE"/>
    <property type="match status" value="1"/>
</dbReference>
<dbReference type="Proteomes" id="UP001268577">
    <property type="component" value="Unassembled WGS sequence"/>
</dbReference>
<accession>A0AAW8U4I7</accession>
<dbReference type="Pfam" id="PF01790">
    <property type="entry name" value="LGT"/>
    <property type="match status" value="1"/>
</dbReference>
<keyword evidence="3 7" id="KW-0808">Transferase</keyword>
<comment type="function">
    <text evidence="7">Catalyzes the transfer of the diacylglyceryl group from phosphatidylglycerol to the sulfhydryl group of the N-terminal cysteine of a prolipoprotein, the first step in the formation of mature lipoproteins.</text>
</comment>
<evidence type="ECO:0000313" key="9">
    <source>
        <dbReference type="Proteomes" id="UP001268577"/>
    </source>
</evidence>
<feature type="transmembrane region" description="Helical" evidence="7">
    <location>
        <begin position="177"/>
        <end position="195"/>
    </location>
</feature>
<dbReference type="PROSITE" id="PS01311">
    <property type="entry name" value="LGT"/>
    <property type="match status" value="1"/>
</dbReference>
<feature type="transmembrane region" description="Helical" evidence="7">
    <location>
        <begin position="53"/>
        <end position="72"/>
    </location>
</feature>
<feature type="transmembrane region" description="Helical" evidence="7">
    <location>
        <begin position="92"/>
        <end position="109"/>
    </location>
</feature>
<dbReference type="RefSeq" id="WP_311875505.1">
    <property type="nucleotide sequence ID" value="NZ_JARQBZ010000019.1"/>
</dbReference>
<keyword evidence="2 7" id="KW-1003">Cell membrane</keyword>
<evidence type="ECO:0000256" key="7">
    <source>
        <dbReference type="HAMAP-Rule" id="MF_01147"/>
    </source>
</evidence>
<evidence type="ECO:0000256" key="2">
    <source>
        <dbReference type="ARBA" id="ARBA00022475"/>
    </source>
</evidence>
<evidence type="ECO:0000256" key="1">
    <source>
        <dbReference type="ARBA" id="ARBA00007150"/>
    </source>
</evidence>
<dbReference type="GO" id="GO:0005886">
    <property type="term" value="C:plasma membrane"/>
    <property type="evidence" value="ECO:0007669"/>
    <property type="project" value="UniProtKB-SubCell"/>
</dbReference>
<protein>
    <recommendedName>
        <fullName evidence="7">Phosphatidylglycerol--prolipoprotein diacylglyceryl transferase</fullName>
        <ecNumber evidence="7">2.5.1.145</ecNumber>
    </recommendedName>
</protein>
<feature type="transmembrane region" description="Helical" evidence="7">
    <location>
        <begin position="207"/>
        <end position="226"/>
    </location>
</feature>
<dbReference type="InterPro" id="IPR001640">
    <property type="entry name" value="Lgt"/>
</dbReference>
<feature type="transmembrane region" description="Helical" evidence="7">
    <location>
        <begin position="20"/>
        <end position="41"/>
    </location>
</feature>
<dbReference type="AlphaFoldDB" id="A0AAW8U4I7"/>
<proteinExistence type="inferred from homology"/>
<comment type="subcellular location">
    <subcellularLocation>
        <location evidence="7">Cell membrane</location>
        <topology evidence="7">Multi-pass membrane protein</topology>
    </subcellularLocation>
</comment>
<organism evidence="8 9">
    <name type="scientific">Vagococcus carniphilus</name>
    <dbReference type="NCBI Taxonomy" id="218144"/>
    <lineage>
        <taxon>Bacteria</taxon>
        <taxon>Bacillati</taxon>
        <taxon>Bacillota</taxon>
        <taxon>Bacilli</taxon>
        <taxon>Lactobacillales</taxon>
        <taxon>Enterococcaceae</taxon>
        <taxon>Vagococcus</taxon>
    </lineage>
</organism>
<comment type="catalytic activity">
    <reaction evidence="7">
        <text>L-cysteinyl-[prolipoprotein] + a 1,2-diacyl-sn-glycero-3-phospho-(1'-sn-glycerol) = an S-1,2-diacyl-sn-glyceryl-L-cysteinyl-[prolipoprotein] + sn-glycerol 1-phosphate + H(+)</text>
        <dbReference type="Rhea" id="RHEA:56712"/>
        <dbReference type="Rhea" id="RHEA-COMP:14679"/>
        <dbReference type="Rhea" id="RHEA-COMP:14680"/>
        <dbReference type="ChEBI" id="CHEBI:15378"/>
        <dbReference type="ChEBI" id="CHEBI:29950"/>
        <dbReference type="ChEBI" id="CHEBI:57685"/>
        <dbReference type="ChEBI" id="CHEBI:64716"/>
        <dbReference type="ChEBI" id="CHEBI:140658"/>
        <dbReference type="EC" id="2.5.1.145"/>
    </reaction>
</comment>
<name>A0AAW8U4I7_9ENTE</name>
<dbReference type="HAMAP" id="MF_01147">
    <property type="entry name" value="Lgt"/>
    <property type="match status" value="1"/>
</dbReference>